<reference evidence="2 3" key="1">
    <citation type="submission" date="2023-01" db="EMBL/GenBank/DDBJ databases">
        <title>Analysis of 21 Apiospora genomes using comparative genomics revels a genus with tremendous synthesis potential of carbohydrate active enzymes and secondary metabolites.</title>
        <authorList>
            <person name="Sorensen T."/>
        </authorList>
    </citation>
    <scope>NUCLEOTIDE SEQUENCE [LARGE SCALE GENOMIC DNA]</scope>
    <source>
        <strain evidence="2 3">CBS 24483</strain>
    </source>
</reference>
<evidence type="ECO:0000313" key="2">
    <source>
        <dbReference type="EMBL" id="KAK7965781.1"/>
    </source>
</evidence>
<name>A0ABR1QSW9_9PEZI</name>
<keyword evidence="3" id="KW-1185">Reference proteome</keyword>
<dbReference type="GeneID" id="92069342"/>
<dbReference type="Proteomes" id="UP001391051">
    <property type="component" value="Unassembled WGS sequence"/>
</dbReference>
<protein>
    <submittedName>
        <fullName evidence="2">Uncharacterized protein</fullName>
    </submittedName>
</protein>
<dbReference type="RefSeq" id="XP_066705173.1">
    <property type="nucleotide sequence ID" value="XM_066836280.1"/>
</dbReference>
<accession>A0ABR1QSW9</accession>
<organism evidence="2 3">
    <name type="scientific">Apiospora aurea</name>
    <dbReference type="NCBI Taxonomy" id="335848"/>
    <lineage>
        <taxon>Eukaryota</taxon>
        <taxon>Fungi</taxon>
        <taxon>Dikarya</taxon>
        <taxon>Ascomycota</taxon>
        <taxon>Pezizomycotina</taxon>
        <taxon>Sordariomycetes</taxon>
        <taxon>Xylariomycetidae</taxon>
        <taxon>Amphisphaeriales</taxon>
        <taxon>Apiosporaceae</taxon>
        <taxon>Apiospora</taxon>
    </lineage>
</organism>
<evidence type="ECO:0000256" key="1">
    <source>
        <dbReference type="SAM" id="MobiDB-lite"/>
    </source>
</evidence>
<gene>
    <name evidence="2" type="ORF">PG986_000058</name>
</gene>
<evidence type="ECO:0000313" key="3">
    <source>
        <dbReference type="Proteomes" id="UP001391051"/>
    </source>
</evidence>
<feature type="region of interest" description="Disordered" evidence="1">
    <location>
        <begin position="55"/>
        <end position="86"/>
    </location>
</feature>
<proteinExistence type="predicted"/>
<sequence>MPRSRVSHSDIQRESLVSTRTDSTEPKAKCLYHTVIQRFYHGYFYYATPKVHRETETTAATTTDDDDNNDEEGHWLLRQRKAASRG</sequence>
<feature type="compositionally biased region" description="Basic residues" evidence="1">
    <location>
        <begin position="77"/>
        <end position="86"/>
    </location>
</feature>
<dbReference type="EMBL" id="JAQQWE010000001">
    <property type="protein sequence ID" value="KAK7965781.1"/>
    <property type="molecule type" value="Genomic_DNA"/>
</dbReference>
<comment type="caution">
    <text evidence="2">The sequence shown here is derived from an EMBL/GenBank/DDBJ whole genome shotgun (WGS) entry which is preliminary data.</text>
</comment>
<feature type="region of interest" description="Disordered" evidence="1">
    <location>
        <begin position="1"/>
        <end position="24"/>
    </location>
</feature>